<dbReference type="Proteomes" id="UP000078200">
    <property type="component" value="Unassembled WGS sequence"/>
</dbReference>
<dbReference type="EnsemblMetazoa" id="GAUT035846-RA">
    <property type="protein sequence ID" value="GAUT035846-PA"/>
    <property type="gene ID" value="GAUT035846"/>
</dbReference>
<protein>
    <submittedName>
        <fullName evidence="1">Uncharacterized protein</fullName>
    </submittedName>
</protein>
<reference evidence="1" key="1">
    <citation type="submission" date="2020-05" db="UniProtKB">
        <authorList>
            <consortium name="EnsemblMetazoa"/>
        </authorList>
    </citation>
    <scope>IDENTIFICATION</scope>
    <source>
        <strain evidence="1">TTRI</strain>
    </source>
</reference>
<keyword evidence="2" id="KW-1185">Reference proteome</keyword>
<evidence type="ECO:0000313" key="1">
    <source>
        <dbReference type="EnsemblMetazoa" id="GAUT035846-PA"/>
    </source>
</evidence>
<evidence type="ECO:0000313" key="2">
    <source>
        <dbReference type="Proteomes" id="UP000078200"/>
    </source>
</evidence>
<name>A0A1A9VFS1_GLOAU</name>
<organism evidence="1 2">
    <name type="scientific">Glossina austeni</name>
    <name type="common">Savannah tsetse fly</name>
    <dbReference type="NCBI Taxonomy" id="7395"/>
    <lineage>
        <taxon>Eukaryota</taxon>
        <taxon>Metazoa</taxon>
        <taxon>Ecdysozoa</taxon>
        <taxon>Arthropoda</taxon>
        <taxon>Hexapoda</taxon>
        <taxon>Insecta</taxon>
        <taxon>Pterygota</taxon>
        <taxon>Neoptera</taxon>
        <taxon>Endopterygota</taxon>
        <taxon>Diptera</taxon>
        <taxon>Brachycera</taxon>
        <taxon>Muscomorpha</taxon>
        <taxon>Hippoboscoidea</taxon>
        <taxon>Glossinidae</taxon>
        <taxon>Glossina</taxon>
    </lineage>
</organism>
<sequence length="118" mass="13252">MKVDGCCKAISASQRTLSSLESCNLTLQPNWTADNTISHVLDDDDFVVTTTSHLLLLPHRVQQKKVHLNIIYTPVVDVLEHEVFRSGGKVVETHLSCFEQFMASFAIISKCEVNEKIH</sequence>
<dbReference type="AlphaFoldDB" id="A0A1A9VFS1"/>
<dbReference type="VEuPathDB" id="VectorBase:GAUT035846"/>
<accession>A0A1A9VFS1</accession>
<proteinExistence type="predicted"/>